<dbReference type="CDD" id="cd00685">
    <property type="entry name" value="Trans_IPPS_HT"/>
    <property type="match status" value="1"/>
</dbReference>
<dbReference type="GO" id="GO:0046872">
    <property type="term" value="F:metal ion binding"/>
    <property type="evidence" value="ECO:0007669"/>
    <property type="project" value="UniProtKB-KW"/>
</dbReference>
<evidence type="ECO:0000256" key="6">
    <source>
        <dbReference type="ARBA" id="ARBA00023229"/>
    </source>
</evidence>
<dbReference type="InterPro" id="IPR008949">
    <property type="entry name" value="Isoprenoid_synthase_dom_sf"/>
</dbReference>
<reference evidence="8 9" key="1">
    <citation type="journal article" date="2019" name="Genome Biol. Evol.">
        <title>The Rhododendron genome and chromosomal organization provide insight into shared whole-genome duplications across the heath family (Ericaceae).</title>
        <authorList>
            <person name="Soza V.L."/>
            <person name="Lindsley D."/>
            <person name="Waalkes A."/>
            <person name="Ramage E."/>
            <person name="Patwardhan R.P."/>
            <person name="Burton J.N."/>
            <person name="Adey A."/>
            <person name="Kumar A."/>
            <person name="Qiu R."/>
            <person name="Shendure J."/>
            <person name="Hall B."/>
        </authorList>
    </citation>
    <scope>NUCLEOTIDE SEQUENCE [LARGE SCALE GENOMIC DNA]</scope>
    <source>
        <strain evidence="8">RSF 1966-606</strain>
    </source>
</reference>
<keyword evidence="6" id="KW-0414">Isoprene biosynthesis</keyword>
<comment type="similarity">
    <text evidence="2 7">Belongs to the FPP/GGPP synthase family.</text>
</comment>
<comment type="cofactor">
    <cofactor evidence="1">
        <name>Mg(2+)</name>
        <dbReference type="ChEBI" id="CHEBI:18420"/>
    </cofactor>
</comment>
<dbReference type="AlphaFoldDB" id="A0A6A4LNF6"/>
<keyword evidence="9" id="KW-1185">Reference proteome</keyword>
<dbReference type="PANTHER" id="PTHR12001:SF69">
    <property type="entry name" value="ALL TRANS-POLYPRENYL-DIPHOSPHATE SYNTHASE PDSS1"/>
    <property type="match status" value="1"/>
</dbReference>
<organism evidence="8 9">
    <name type="scientific">Rhododendron williamsianum</name>
    <dbReference type="NCBI Taxonomy" id="262921"/>
    <lineage>
        <taxon>Eukaryota</taxon>
        <taxon>Viridiplantae</taxon>
        <taxon>Streptophyta</taxon>
        <taxon>Embryophyta</taxon>
        <taxon>Tracheophyta</taxon>
        <taxon>Spermatophyta</taxon>
        <taxon>Magnoliopsida</taxon>
        <taxon>eudicotyledons</taxon>
        <taxon>Gunneridae</taxon>
        <taxon>Pentapetalae</taxon>
        <taxon>asterids</taxon>
        <taxon>Ericales</taxon>
        <taxon>Ericaceae</taxon>
        <taxon>Ericoideae</taxon>
        <taxon>Rhodoreae</taxon>
        <taxon>Rhododendron</taxon>
    </lineage>
</organism>
<dbReference type="PANTHER" id="PTHR12001">
    <property type="entry name" value="GERANYLGERANYL PYROPHOSPHATE SYNTHASE"/>
    <property type="match status" value="1"/>
</dbReference>
<comment type="caution">
    <text evidence="8">The sequence shown here is derived from an EMBL/GenBank/DDBJ whole genome shotgun (WGS) entry which is preliminary data.</text>
</comment>
<evidence type="ECO:0000256" key="7">
    <source>
        <dbReference type="RuleBase" id="RU004466"/>
    </source>
</evidence>
<proteinExistence type="inferred from homology"/>
<feature type="non-terminal residue" evidence="8">
    <location>
        <position position="1"/>
    </location>
</feature>
<dbReference type="GO" id="GO:0004659">
    <property type="term" value="F:prenyltransferase activity"/>
    <property type="evidence" value="ECO:0007669"/>
    <property type="project" value="InterPro"/>
</dbReference>
<dbReference type="InterPro" id="IPR000092">
    <property type="entry name" value="Polyprenyl_synt"/>
</dbReference>
<evidence type="ECO:0000256" key="1">
    <source>
        <dbReference type="ARBA" id="ARBA00001946"/>
    </source>
</evidence>
<dbReference type="EMBL" id="QEFC01001446">
    <property type="protein sequence ID" value="KAE9457961.1"/>
    <property type="molecule type" value="Genomic_DNA"/>
</dbReference>
<keyword evidence="4" id="KW-0479">Metal-binding</keyword>
<dbReference type="SUPFAM" id="SSF48576">
    <property type="entry name" value="Terpenoid synthases"/>
    <property type="match status" value="1"/>
</dbReference>
<dbReference type="GO" id="GO:0009507">
    <property type="term" value="C:chloroplast"/>
    <property type="evidence" value="ECO:0007669"/>
    <property type="project" value="TreeGrafter"/>
</dbReference>
<sequence>MMSMTWHNLEFVRTGLDLVSCGCSSSSSFDRFPVRNYAKGVHRSVRRGHGARKLSCCRRDIGRCRVLPTKTPETLVNGSPIGISQGPAPVLDKKEEFRSPISVANLFQVVADDLLTLNKNLQSIVGAENPVLMSAAEQIFGAGGKRMRPALVFLVSRATAEIVGLKELTKEHKRLAEIIEMIHTASLIHDDVLDESDMRRGKETVHQLYGTRVAVLAGDFMFAQSSWYLANLENLEVIKLISQVIKDFASGEIKQASSLFDCDVELEEYLIKSYYKTASLIAASTKGAAIFSSVDSSSAEQLGKPAGSDLAKGNLTAPVIFALEEEPKLKELIESEFCETGSLDEAIGIVKSCGGIERARDLAKEKADLAIQNLQCLPQSAFRLALEGMVRYNLERID</sequence>
<dbReference type="Gene3D" id="1.10.600.10">
    <property type="entry name" value="Farnesyl Diphosphate Synthase"/>
    <property type="match status" value="1"/>
</dbReference>
<dbReference type="Pfam" id="PF00348">
    <property type="entry name" value="polyprenyl_synt"/>
    <property type="match status" value="1"/>
</dbReference>
<protein>
    <recommendedName>
        <fullName evidence="10">Solanesyl diphosphate synthase</fullName>
    </recommendedName>
</protein>
<keyword evidence="5" id="KW-0460">Magnesium</keyword>
<gene>
    <name evidence="8" type="ORF">C3L33_10133</name>
</gene>
<accession>A0A6A4LNF6</accession>
<name>A0A6A4LNF6_9ERIC</name>
<dbReference type="InterPro" id="IPR033749">
    <property type="entry name" value="Polyprenyl_synt_CS"/>
</dbReference>
<dbReference type="Proteomes" id="UP000428333">
    <property type="component" value="Linkage Group LG06"/>
</dbReference>
<evidence type="ECO:0000256" key="5">
    <source>
        <dbReference type="ARBA" id="ARBA00022842"/>
    </source>
</evidence>
<dbReference type="GO" id="GO:0008299">
    <property type="term" value="P:isoprenoid biosynthetic process"/>
    <property type="evidence" value="ECO:0007669"/>
    <property type="project" value="UniProtKB-KW"/>
</dbReference>
<evidence type="ECO:0000256" key="3">
    <source>
        <dbReference type="ARBA" id="ARBA00022679"/>
    </source>
</evidence>
<evidence type="ECO:0000256" key="4">
    <source>
        <dbReference type="ARBA" id="ARBA00022723"/>
    </source>
</evidence>
<evidence type="ECO:0008006" key="10">
    <source>
        <dbReference type="Google" id="ProtNLM"/>
    </source>
</evidence>
<evidence type="ECO:0000256" key="2">
    <source>
        <dbReference type="ARBA" id="ARBA00006706"/>
    </source>
</evidence>
<dbReference type="OrthoDB" id="9927103at2759"/>
<evidence type="ECO:0000313" key="9">
    <source>
        <dbReference type="Proteomes" id="UP000428333"/>
    </source>
</evidence>
<keyword evidence="3 7" id="KW-0808">Transferase</keyword>
<evidence type="ECO:0000313" key="8">
    <source>
        <dbReference type="EMBL" id="KAE9457961.1"/>
    </source>
</evidence>
<dbReference type="GO" id="GO:0010236">
    <property type="term" value="P:plastoquinone biosynthetic process"/>
    <property type="evidence" value="ECO:0007669"/>
    <property type="project" value="TreeGrafter"/>
</dbReference>
<dbReference type="PROSITE" id="PS00723">
    <property type="entry name" value="POLYPRENYL_SYNTHASE_1"/>
    <property type="match status" value="1"/>
</dbReference>